<evidence type="ECO:0000259" key="5">
    <source>
        <dbReference type="Pfam" id="PF00038"/>
    </source>
</evidence>
<reference evidence="6" key="2">
    <citation type="submission" date="2025-08" db="UniProtKB">
        <authorList>
            <consortium name="Ensembl"/>
        </authorList>
    </citation>
    <scope>IDENTIFICATION</scope>
</reference>
<dbReference type="GO" id="GO:0005198">
    <property type="term" value="F:structural molecule activity"/>
    <property type="evidence" value="ECO:0007669"/>
    <property type="project" value="InterPro"/>
</dbReference>
<reference evidence="7" key="1">
    <citation type="submission" date="2011-03" db="EMBL/GenBank/DDBJ databases">
        <title>Version 3 of the genome sequence of Otolemur garnettii (Bushbaby).</title>
        <authorList>
            <consortium name="The Broad Institute Genome Sequencing Platform"/>
            <person name="Di Palma F."/>
            <person name="Johnson J."/>
            <person name="Lander E.S."/>
            <person name="Lindblad-Toh K."/>
            <person name="Jaffe D.B."/>
            <person name="Gnerre S."/>
            <person name="MacCallum I."/>
            <person name="Przybylski D."/>
            <person name="Ribeiro F.J."/>
            <person name="Burton J.N."/>
            <person name="Walker B.J."/>
            <person name="Sharpe T."/>
            <person name="Hall G."/>
        </authorList>
    </citation>
    <scope>NUCLEOTIDE SEQUENCE [LARGE SCALE GENOMIC DNA]</scope>
</reference>
<keyword evidence="7" id="KW-1185">Reference proteome</keyword>
<dbReference type="Proteomes" id="UP000005225">
    <property type="component" value="Unassembled WGS sequence"/>
</dbReference>
<keyword evidence="4" id="KW-0175">Coiled coil</keyword>
<dbReference type="GO" id="GO:0045104">
    <property type="term" value="P:intermediate filament cytoskeleton organization"/>
    <property type="evidence" value="ECO:0007669"/>
    <property type="project" value="TreeGrafter"/>
</dbReference>
<accession>H0XZD6</accession>
<dbReference type="OMA" id="RTERSWT"/>
<evidence type="ECO:0000256" key="3">
    <source>
        <dbReference type="ARBA" id="ARBA00022754"/>
    </source>
</evidence>
<evidence type="ECO:0000313" key="6">
    <source>
        <dbReference type="Ensembl" id="ENSOGAP00000021479.1"/>
    </source>
</evidence>
<dbReference type="STRING" id="30611.ENSOGAP00000021479"/>
<dbReference type="Gene3D" id="1.20.5.1160">
    <property type="entry name" value="Vasodilator-stimulated phosphoprotein"/>
    <property type="match status" value="1"/>
</dbReference>
<sequence length="180" mass="19896">PGSCPLTFLLGQHELHHSIHHLLHQLPVPGLQPGAQPASSVASIYVVLVGSGSMISLSHSTSFWGGPGSGRHPDLGDYLDRVRSLETNNQRLIWGLLEKKGPHIDWVHYFKTMEDLKAHIFANSADNARIVLQIDSAHLATKDFRVKSETKLAMYQSVESDIHGLHKVTDDTSITQLQLQ</sequence>
<keyword evidence="2" id="KW-0416">Keratin</keyword>
<dbReference type="AlphaFoldDB" id="H0XZD6"/>
<dbReference type="Pfam" id="PF00038">
    <property type="entry name" value="Filament"/>
    <property type="match status" value="1"/>
</dbReference>
<proteinExistence type="predicted"/>
<dbReference type="PANTHER" id="PTHR23239">
    <property type="entry name" value="INTERMEDIATE FILAMENT"/>
    <property type="match status" value="1"/>
</dbReference>
<evidence type="ECO:0000256" key="2">
    <source>
        <dbReference type="ARBA" id="ARBA00022744"/>
    </source>
</evidence>
<dbReference type="eggNOG" id="ENOG502QUS8">
    <property type="taxonomic scope" value="Eukaryota"/>
</dbReference>
<dbReference type="InterPro" id="IPR002957">
    <property type="entry name" value="Keratin_I"/>
</dbReference>
<name>H0XZD6_OTOGA</name>
<reference evidence="6" key="3">
    <citation type="submission" date="2025-09" db="UniProtKB">
        <authorList>
            <consortium name="Ensembl"/>
        </authorList>
    </citation>
    <scope>IDENTIFICATION</scope>
</reference>
<dbReference type="PRINTS" id="PR01248">
    <property type="entry name" value="TYPE1KERATIN"/>
</dbReference>
<dbReference type="InParanoid" id="H0XZD6"/>
<evidence type="ECO:0000256" key="1">
    <source>
        <dbReference type="ARBA" id="ARBA00022553"/>
    </source>
</evidence>
<keyword evidence="3" id="KW-0403">Intermediate filament</keyword>
<dbReference type="HOGENOM" id="CLU_012560_1_1_1"/>
<organism evidence="6 7">
    <name type="scientific">Otolemur garnettii</name>
    <name type="common">Small-eared galago</name>
    <name type="synonym">Garnett's greater bushbaby</name>
    <dbReference type="NCBI Taxonomy" id="30611"/>
    <lineage>
        <taxon>Eukaryota</taxon>
        <taxon>Metazoa</taxon>
        <taxon>Chordata</taxon>
        <taxon>Craniata</taxon>
        <taxon>Vertebrata</taxon>
        <taxon>Euteleostomi</taxon>
        <taxon>Mammalia</taxon>
        <taxon>Eutheria</taxon>
        <taxon>Euarchontoglires</taxon>
        <taxon>Primates</taxon>
        <taxon>Strepsirrhini</taxon>
        <taxon>Lorisiformes</taxon>
        <taxon>Galagidae</taxon>
        <taxon>Otolemur</taxon>
    </lineage>
</organism>
<dbReference type="PANTHER" id="PTHR23239:SF349">
    <property type="entry name" value="KERATIN, TYPE I CYTOSKELETAL 18"/>
    <property type="match status" value="1"/>
</dbReference>
<dbReference type="Ensembl" id="ENSOGAT00000025832.1">
    <property type="protein sequence ID" value="ENSOGAP00000021479.1"/>
    <property type="gene ID" value="ENSOGAG00000027851.1"/>
</dbReference>
<dbReference type="EMBL" id="AAQR03186002">
    <property type="status" value="NOT_ANNOTATED_CDS"/>
    <property type="molecule type" value="Genomic_DNA"/>
</dbReference>
<evidence type="ECO:0000313" key="7">
    <source>
        <dbReference type="Proteomes" id="UP000005225"/>
    </source>
</evidence>
<dbReference type="GeneTree" id="ENSGT00940000153309"/>
<dbReference type="GO" id="GO:0045095">
    <property type="term" value="C:keratin filament"/>
    <property type="evidence" value="ECO:0007669"/>
    <property type="project" value="TreeGrafter"/>
</dbReference>
<evidence type="ECO:0000256" key="4">
    <source>
        <dbReference type="ARBA" id="ARBA00023054"/>
    </source>
</evidence>
<protein>
    <recommendedName>
        <fullName evidence="5">IF rod domain-containing protein</fullName>
    </recommendedName>
</protein>
<keyword evidence="1" id="KW-0597">Phosphoprotein</keyword>
<feature type="domain" description="IF rod" evidence="5">
    <location>
        <begin position="76"/>
        <end position="180"/>
    </location>
</feature>
<dbReference type="InterPro" id="IPR039008">
    <property type="entry name" value="IF_rod_dom"/>
</dbReference>